<gene>
    <name evidence="1" type="ORF">LCGC14_1740920</name>
</gene>
<organism evidence="1">
    <name type="scientific">marine sediment metagenome</name>
    <dbReference type="NCBI Taxonomy" id="412755"/>
    <lineage>
        <taxon>unclassified sequences</taxon>
        <taxon>metagenomes</taxon>
        <taxon>ecological metagenomes</taxon>
    </lineage>
</organism>
<feature type="non-terminal residue" evidence="1">
    <location>
        <position position="1"/>
    </location>
</feature>
<accession>A0A0F9HUA6</accession>
<sequence>PELWWNIQFGDPDEQGFRSKWITPLRMSNSNLELGTQAKGFSDQQIGWLAEKLNSGPEQLVAPGEGELLWDQPGGPGGGGRGGGGPTYVSPMREVIEDTVKSMLNTLTGDEAEELVQKYSDMYSAAHRQAWDIARSGGETIDPNQVVLEAIREQDDYKRIHALRPESASESRWIPDQVARLRQLGMGAEDADERAVWLAQTGTNLNDIDIGAAQMVRGRKDISLFDKIGKAAELVAGQL</sequence>
<dbReference type="EMBL" id="LAZR01015923">
    <property type="protein sequence ID" value="KKM06742.1"/>
    <property type="molecule type" value="Genomic_DNA"/>
</dbReference>
<evidence type="ECO:0000313" key="1">
    <source>
        <dbReference type="EMBL" id="KKM06742.1"/>
    </source>
</evidence>
<protein>
    <submittedName>
        <fullName evidence="1">Uncharacterized protein</fullName>
    </submittedName>
</protein>
<reference evidence="1" key="1">
    <citation type="journal article" date="2015" name="Nature">
        <title>Complex archaea that bridge the gap between prokaryotes and eukaryotes.</title>
        <authorList>
            <person name="Spang A."/>
            <person name="Saw J.H."/>
            <person name="Jorgensen S.L."/>
            <person name="Zaremba-Niedzwiedzka K."/>
            <person name="Martijn J."/>
            <person name="Lind A.E."/>
            <person name="van Eijk R."/>
            <person name="Schleper C."/>
            <person name="Guy L."/>
            <person name="Ettema T.J."/>
        </authorList>
    </citation>
    <scope>NUCLEOTIDE SEQUENCE</scope>
</reference>
<comment type="caution">
    <text evidence="1">The sequence shown here is derived from an EMBL/GenBank/DDBJ whole genome shotgun (WGS) entry which is preliminary data.</text>
</comment>
<proteinExistence type="predicted"/>
<name>A0A0F9HUA6_9ZZZZ</name>
<dbReference type="AlphaFoldDB" id="A0A0F9HUA6"/>